<dbReference type="InterPro" id="IPR011495">
    <property type="entry name" value="Sig_transdc_His_kin_sub2_dim/P"/>
</dbReference>
<dbReference type="PANTHER" id="PTHR43065:SF23">
    <property type="entry name" value="SENSOR HISTIDINE KINASE PDTAS"/>
    <property type="match status" value="1"/>
</dbReference>
<dbReference type="Proteomes" id="UP000279959">
    <property type="component" value="Chromosome"/>
</dbReference>
<dbReference type="Gene3D" id="3.30.450.270">
    <property type="match status" value="1"/>
</dbReference>
<keyword evidence="5" id="KW-0675">Receptor</keyword>
<accession>A0A494WAA4</accession>
<dbReference type="EMBL" id="AP018664">
    <property type="protein sequence ID" value="BBD97139.1"/>
    <property type="molecule type" value="Genomic_DNA"/>
</dbReference>
<dbReference type="InterPro" id="IPR016132">
    <property type="entry name" value="Phyto_chromo_attachment"/>
</dbReference>
<dbReference type="InterPro" id="IPR003018">
    <property type="entry name" value="GAF"/>
</dbReference>
<dbReference type="Gene3D" id="3.30.450.40">
    <property type="match status" value="1"/>
</dbReference>
<evidence type="ECO:0000256" key="4">
    <source>
        <dbReference type="ARBA" id="ARBA00022991"/>
    </source>
</evidence>
<protein>
    <submittedName>
        <fullName evidence="7">Phytochrome</fullName>
    </submittedName>
</protein>
<name>A0A494WAA4_9SPHN</name>
<keyword evidence="2" id="KW-0600">Photoreceptor protein</keyword>
<evidence type="ECO:0000256" key="2">
    <source>
        <dbReference type="ARBA" id="ARBA00022543"/>
    </source>
</evidence>
<dbReference type="GO" id="GO:0006355">
    <property type="term" value="P:regulation of DNA-templated transcription"/>
    <property type="evidence" value="ECO:0007669"/>
    <property type="project" value="InterPro"/>
</dbReference>
<evidence type="ECO:0000256" key="1">
    <source>
        <dbReference type="ARBA" id="ARBA00006402"/>
    </source>
</evidence>
<gene>
    <name evidence="7" type="ORF">SAMIE_1006400</name>
</gene>
<dbReference type="SUPFAM" id="SSF55874">
    <property type="entry name" value="ATPase domain of HSP90 chaperone/DNA topoisomerase II/histidine kinase"/>
    <property type="match status" value="1"/>
</dbReference>
<dbReference type="PROSITE" id="PS50046">
    <property type="entry name" value="PHYTOCHROME_2"/>
    <property type="match status" value="1"/>
</dbReference>
<dbReference type="Pfam" id="PF13581">
    <property type="entry name" value="HATPase_c_2"/>
    <property type="match status" value="1"/>
</dbReference>
<dbReference type="InterPro" id="IPR013515">
    <property type="entry name" value="Phytochrome_cen-reg"/>
</dbReference>
<keyword evidence="8" id="KW-1185">Reference proteome</keyword>
<evidence type="ECO:0000256" key="5">
    <source>
        <dbReference type="ARBA" id="ARBA00023170"/>
    </source>
</evidence>
<keyword evidence="4" id="KW-0157">Chromophore</keyword>
<comment type="similarity">
    <text evidence="1">In the N-terminal section; belongs to the phytochrome family.</text>
</comment>
<dbReference type="Pfam" id="PF00360">
    <property type="entry name" value="PHY"/>
    <property type="match status" value="1"/>
</dbReference>
<dbReference type="SUPFAM" id="SSF55781">
    <property type="entry name" value="GAF domain-like"/>
    <property type="match status" value="2"/>
</dbReference>
<dbReference type="PRINTS" id="PR01033">
    <property type="entry name" value="PHYTOCHROME"/>
</dbReference>
<dbReference type="GO" id="GO:0009584">
    <property type="term" value="P:detection of visible light"/>
    <property type="evidence" value="ECO:0007669"/>
    <property type="project" value="InterPro"/>
</dbReference>
<sequence length="663" mass="72508">MGDLAGQDVADAIAGASGGRLQIGHEAQLACDVMAVRAGDYWLVQFERSDGPQPALDVLGWMDEVGTQFEKAGGLAELCQRAADAFSALTGYDRVMIYRFLDDDSGVVVAETVRGGGEGFRNHHFPASDIPQQARALYVRNRVRVIADVHYEPQPIQPAALRGIDLSDVELRSVSPIHIQYLKNMGVGASASVSIVRDGLLWGLVACHNRTPRALGMTQRRSAQLLAGGLARQVAAKEEAERYRDRIRVHAEEDTLYSRLTGDKALFPLLVASSDSLRRMFDADSFAVIHGSQLFCTDLCPEEAIVREIADWARMRGPAPYQTHELPKAFPAVAAAAERASGLLSITLSTRIPTVLLWFRAEEQQIVEWAGNPHKAEGLAPGEALTPRASFVAWREILRGKARPWSAAEVEGAHRLIAKLYDIRQNRRIRDLAESLTVAAADKDRLLEQKDTLIKEVNHRVQNSIQLVIAFLALQARDASDATVKTSLEEAQRRLSAVALVHRRLYADDNVESINLSRYLYELLDDLRLSMGPEWSDLLTADLAPVMIAADNAVNVGLILVELVINAQKYAYAGAPGPVSVVLEQHRARFRLIVADRGKGRNGNRQGFGSRMLNAMVKRLSGTIEDDDNQPGLRVIFSAPIAPLSEGPVPANGPGDPMADGTD</sequence>
<proteinExistence type="inferred from homology"/>
<dbReference type="InterPro" id="IPR043150">
    <property type="entry name" value="Phytochrome_PHY_sf"/>
</dbReference>
<dbReference type="Pfam" id="PF07568">
    <property type="entry name" value="HisKA_2"/>
    <property type="match status" value="1"/>
</dbReference>
<dbReference type="AlphaFoldDB" id="A0A494WAA4"/>
<evidence type="ECO:0000313" key="8">
    <source>
        <dbReference type="Proteomes" id="UP000279959"/>
    </source>
</evidence>
<dbReference type="SMART" id="SM00065">
    <property type="entry name" value="GAF"/>
    <property type="match status" value="1"/>
</dbReference>
<dbReference type="Pfam" id="PF01590">
    <property type="entry name" value="GAF"/>
    <property type="match status" value="1"/>
</dbReference>
<dbReference type="InterPro" id="IPR001294">
    <property type="entry name" value="Phytochrome"/>
</dbReference>
<keyword evidence="3" id="KW-0716">Sensory transduction</keyword>
<dbReference type="PANTHER" id="PTHR43065">
    <property type="entry name" value="SENSOR HISTIDINE KINASE"/>
    <property type="match status" value="1"/>
</dbReference>
<evidence type="ECO:0000259" key="6">
    <source>
        <dbReference type="PROSITE" id="PS50046"/>
    </source>
</evidence>
<dbReference type="InterPro" id="IPR029016">
    <property type="entry name" value="GAF-like_dom_sf"/>
</dbReference>
<evidence type="ECO:0000313" key="7">
    <source>
        <dbReference type="EMBL" id="BBD97139.1"/>
    </source>
</evidence>
<dbReference type="KEGG" id="sami:SAMIE_1006400"/>
<reference evidence="7 8" key="1">
    <citation type="submission" date="2018-05" db="EMBL/GenBank/DDBJ databases">
        <title>Complete Genome Sequence of the Nonylphenol-Degrading Bacterium Sphingobium amiense DSM 16289T.</title>
        <authorList>
            <person name="Ootsuka M."/>
            <person name="Nishizawa T."/>
            <person name="Ohta H."/>
        </authorList>
    </citation>
    <scope>NUCLEOTIDE SEQUENCE [LARGE SCALE GENOMIC DNA]</scope>
    <source>
        <strain evidence="7 8">DSM 16289</strain>
    </source>
</reference>
<dbReference type="Gene3D" id="3.30.565.10">
    <property type="entry name" value="Histidine kinase-like ATPase, C-terminal domain"/>
    <property type="match status" value="1"/>
</dbReference>
<feature type="domain" description="Phytochrome chromophore attachment site" evidence="6">
    <location>
        <begin position="74"/>
        <end position="229"/>
    </location>
</feature>
<dbReference type="InterPro" id="IPR003594">
    <property type="entry name" value="HATPase_dom"/>
</dbReference>
<dbReference type="InterPro" id="IPR036890">
    <property type="entry name" value="HATPase_C_sf"/>
</dbReference>
<organism evidence="7 8">
    <name type="scientific">Sphingobium amiense</name>
    <dbReference type="NCBI Taxonomy" id="135719"/>
    <lineage>
        <taxon>Bacteria</taxon>
        <taxon>Pseudomonadati</taxon>
        <taxon>Pseudomonadota</taxon>
        <taxon>Alphaproteobacteria</taxon>
        <taxon>Sphingomonadales</taxon>
        <taxon>Sphingomonadaceae</taxon>
        <taxon>Sphingobium</taxon>
    </lineage>
</organism>
<dbReference type="GO" id="GO:0009881">
    <property type="term" value="F:photoreceptor activity"/>
    <property type="evidence" value="ECO:0007669"/>
    <property type="project" value="UniProtKB-KW"/>
</dbReference>
<evidence type="ECO:0000256" key="3">
    <source>
        <dbReference type="ARBA" id="ARBA00022606"/>
    </source>
</evidence>
<dbReference type="Gene3D" id="3.30.450.20">
    <property type="entry name" value="PAS domain"/>
    <property type="match status" value="2"/>
</dbReference>